<feature type="chain" id="PRO_5039625657" evidence="6">
    <location>
        <begin position="26"/>
        <end position="460"/>
    </location>
</feature>
<evidence type="ECO:0000256" key="3">
    <source>
        <dbReference type="ARBA" id="ARBA00023136"/>
    </source>
</evidence>
<evidence type="ECO:0000313" key="8">
    <source>
        <dbReference type="Proteomes" id="UP000199659"/>
    </source>
</evidence>
<evidence type="ECO:0000256" key="1">
    <source>
        <dbReference type="ARBA" id="ARBA00022475"/>
    </source>
</evidence>
<sequence length="460" mass="51195">MKKTTKRFLSLFLVLVFSLSMVSCGEKKTEKEETTDKEGTPSFSELKLGEDYTDLSADIKFLSHRTDLQDTVFQDYIKQFNELYPNIKITYETTTTYSDDMPTRLTTDDWGDICMLPTSVDKNEFPDLFVSFGDKETLDQTYDFLNDKSYQGQVYGIPSVANVQGIVYNKKVFEAAGITEMPKTPDEFLDALQKIKDNTEAIPMYSNFAAAWTMGAWDAYLGGSATGDPDFMNNKLVHSSNPFSKKDDMTGPYAVYYVLYEAVSRGLIEDDPTTTDWEGCKGMINRGEIGTMVLGSWAVVQMQDAGDNADDIGYMPFPISVGGKQYASAAPDYCYAINSKISTDEQIASMLYIKWLTEKSNFAFDQGGVPIVKGSQLPAVLDAFDGVELVVDNPAPEGEESLFNELNRESEVGINTDNTPDCLILENALNGTATLDEVMDEWNQKWSDAQSSLGIEVTEE</sequence>
<dbReference type="PANTHER" id="PTHR43649">
    <property type="entry name" value="ARABINOSE-BINDING PROTEIN-RELATED"/>
    <property type="match status" value="1"/>
</dbReference>
<dbReference type="PROSITE" id="PS51257">
    <property type="entry name" value="PROKAR_LIPOPROTEIN"/>
    <property type="match status" value="1"/>
</dbReference>
<dbReference type="STRING" id="37658.SAMN05661086_03405"/>
<dbReference type="AlphaFoldDB" id="A0A1I6LMT8"/>
<evidence type="ECO:0000256" key="6">
    <source>
        <dbReference type="SAM" id="SignalP"/>
    </source>
</evidence>
<gene>
    <name evidence="7" type="ORF">SAMN05661086_03405</name>
</gene>
<feature type="signal peptide" evidence="6">
    <location>
        <begin position="1"/>
        <end position="25"/>
    </location>
</feature>
<dbReference type="InterPro" id="IPR006059">
    <property type="entry name" value="SBP"/>
</dbReference>
<keyword evidence="1" id="KW-1003">Cell membrane</keyword>
<dbReference type="PANTHER" id="PTHR43649:SF33">
    <property type="entry name" value="POLYGALACTURONAN_RHAMNOGALACTURONAN-BINDING PROTEIN YTCQ"/>
    <property type="match status" value="1"/>
</dbReference>
<dbReference type="RefSeq" id="WP_092563578.1">
    <property type="nucleotide sequence ID" value="NZ_FOYZ01000018.1"/>
</dbReference>
<dbReference type="EMBL" id="FOYZ01000018">
    <property type="protein sequence ID" value="SFS04600.1"/>
    <property type="molecule type" value="Genomic_DNA"/>
</dbReference>
<keyword evidence="3" id="KW-0472">Membrane</keyword>
<proteinExistence type="predicted"/>
<keyword evidence="5" id="KW-0449">Lipoprotein</keyword>
<dbReference type="SUPFAM" id="SSF53850">
    <property type="entry name" value="Periplasmic binding protein-like II"/>
    <property type="match status" value="1"/>
</dbReference>
<dbReference type="Pfam" id="PF01547">
    <property type="entry name" value="SBP_bac_1"/>
    <property type="match status" value="1"/>
</dbReference>
<dbReference type="Proteomes" id="UP000199659">
    <property type="component" value="Unassembled WGS sequence"/>
</dbReference>
<keyword evidence="4" id="KW-0564">Palmitate</keyword>
<evidence type="ECO:0000256" key="5">
    <source>
        <dbReference type="ARBA" id="ARBA00023288"/>
    </source>
</evidence>
<protein>
    <submittedName>
        <fullName evidence="7">Carbohydrate ABC transporter substrate-binding protein, CUT1 family (TC 3.A.1.1.-)</fullName>
    </submittedName>
</protein>
<keyword evidence="2 6" id="KW-0732">Signal</keyword>
<dbReference type="OrthoDB" id="2060074at2"/>
<name>A0A1I6LMT8_9FIRM</name>
<accession>A0A1I6LMT8</accession>
<evidence type="ECO:0000313" key="7">
    <source>
        <dbReference type="EMBL" id="SFS04600.1"/>
    </source>
</evidence>
<keyword evidence="8" id="KW-1185">Reference proteome</keyword>
<evidence type="ECO:0000256" key="4">
    <source>
        <dbReference type="ARBA" id="ARBA00023139"/>
    </source>
</evidence>
<dbReference type="InterPro" id="IPR050490">
    <property type="entry name" value="Bact_solute-bd_prot1"/>
</dbReference>
<organism evidence="7 8">
    <name type="scientific">Anaeromicropila populeti</name>
    <dbReference type="NCBI Taxonomy" id="37658"/>
    <lineage>
        <taxon>Bacteria</taxon>
        <taxon>Bacillati</taxon>
        <taxon>Bacillota</taxon>
        <taxon>Clostridia</taxon>
        <taxon>Lachnospirales</taxon>
        <taxon>Lachnospiraceae</taxon>
        <taxon>Anaeromicropila</taxon>
    </lineage>
</organism>
<dbReference type="Gene3D" id="3.40.190.10">
    <property type="entry name" value="Periplasmic binding protein-like II"/>
    <property type="match status" value="2"/>
</dbReference>
<reference evidence="7 8" key="1">
    <citation type="submission" date="2016-10" db="EMBL/GenBank/DDBJ databases">
        <authorList>
            <person name="de Groot N.N."/>
        </authorList>
    </citation>
    <scope>NUCLEOTIDE SEQUENCE [LARGE SCALE GENOMIC DNA]</scope>
    <source>
        <strain evidence="7 8">743A</strain>
    </source>
</reference>
<evidence type="ECO:0000256" key="2">
    <source>
        <dbReference type="ARBA" id="ARBA00022729"/>
    </source>
</evidence>